<dbReference type="AlphaFoldDB" id="A0A8B8NXG0"/>
<comment type="similarity">
    <text evidence="1">Belongs to the 'GDSL' lipolytic enzyme family.</text>
</comment>
<protein>
    <submittedName>
        <fullName evidence="3">GDSL esterase/lipase EXL3-like</fullName>
    </submittedName>
</protein>
<dbReference type="PROSITE" id="PS01098">
    <property type="entry name" value="LIPASE_GDSL_SER"/>
    <property type="match status" value="1"/>
</dbReference>
<dbReference type="GO" id="GO:0006629">
    <property type="term" value="P:lipid metabolic process"/>
    <property type="evidence" value="ECO:0007669"/>
    <property type="project" value="InterPro"/>
</dbReference>
<reference evidence="3" key="2">
    <citation type="submission" date="2025-08" db="UniProtKB">
        <authorList>
            <consortium name="RefSeq"/>
        </authorList>
    </citation>
    <scope>IDENTIFICATION</scope>
    <source>
        <tissue evidence="3">Leaf</tissue>
    </source>
</reference>
<dbReference type="RefSeq" id="XP_030527232.2">
    <property type="nucleotide sequence ID" value="XM_030671372.2"/>
</dbReference>
<gene>
    <name evidence="3" type="primary">LOC115738675</name>
</gene>
<evidence type="ECO:0000256" key="1">
    <source>
        <dbReference type="ARBA" id="ARBA00008668"/>
    </source>
</evidence>
<organism evidence="2 3">
    <name type="scientific">Rhodamnia argentea</name>
    <dbReference type="NCBI Taxonomy" id="178133"/>
    <lineage>
        <taxon>Eukaryota</taxon>
        <taxon>Viridiplantae</taxon>
        <taxon>Streptophyta</taxon>
        <taxon>Embryophyta</taxon>
        <taxon>Tracheophyta</taxon>
        <taxon>Spermatophyta</taxon>
        <taxon>Magnoliopsida</taxon>
        <taxon>eudicotyledons</taxon>
        <taxon>Gunneridae</taxon>
        <taxon>Pentapetalae</taxon>
        <taxon>rosids</taxon>
        <taxon>malvids</taxon>
        <taxon>Myrtales</taxon>
        <taxon>Myrtaceae</taxon>
        <taxon>Myrtoideae</taxon>
        <taxon>Myrteae</taxon>
        <taxon>Australasian group</taxon>
        <taxon>Rhodamnia</taxon>
    </lineage>
</organism>
<dbReference type="GeneID" id="115738675"/>
<dbReference type="GO" id="GO:0016298">
    <property type="term" value="F:lipase activity"/>
    <property type="evidence" value="ECO:0007669"/>
    <property type="project" value="InterPro"/>
</dbReference>
<dbReference type="CDD" id="cd01837">
    <property type="entry name" value="SGNH_plant_lipase_like"/>
    <property type="match status" value="1"/>
</dbReference>
<dbReference type="Pfam" id="PF00657">
    <property type="entry name" value="Lipase_GDSL"/>
    <property type="match status" value="1"/>
</dbReference>
<sequence>MSSSELVRSPALLSAVFVLSVSVTFLPARAVVKLPPNETVPAVIVFGDSIVDAGNNNNMLTLVKCDFPPYGEDFQGGISTGRFCDGKVPSDLMAEQLGIKDTVPAYLDPNLQNQDLVTGVTFASGGSGYDPLTPKLVSVISMSDQLGLFKEYIVRLKGFVGEEKANFILAKSLYMVVSGSDDIANNYFTARVRQLQYDVPGYTDLMVGLASNFLQDLYDLGARRIAVFSAPPIGCVPSQRTLAGGAVRGCAEEHNAAAQSFNTKLSSKIDSLNGKLPHSKMVYIDVYNPLLDLIKFPQKHGFMVADKGCCGTGNIEVAILCNKLTPSTCTDVSDYVFWDSYHPTEKAYKTLVAPLITKYLNKFF</sequence>
<dbReference type="KEGG" id="rarg:115738675"/>
<reference evidence="2" key="1">
    <citation type="submission" date="2025-05" db="UniProtKB">
        <authorList>
            <consortium name="RefSeq"/>
        </authorList>
    </citation>
    <scope>NUCLEOTIDE SEQUENCE [LARGE SCALE GENOMIC DNA]</scope>
</reference>
<accession>A0A8B8NXG0</accession>
<dbReference type="Gene3D" id="3.40.50.1110">
    <property type="entry name" value="SGNH hydrolase"/>
    <property type="match status" value="1"/>
</dbReference>
<evidence type="ECO:0000313" key="2">
    <source>
        <dbReference type="Proteomes" id="UP000827889"/>
    </source>
</evidence>
<dbReference type="InterPro" id="IPR050592">
    <property type="entry name" value="GDSL_lipolytic_enzyme"/>
</dbReference>
<dbReference type="InterPro" id="IPR035669">
    <property type="entry name" value="SGNH_plant_lipase-like"/>
</dbReference>
<dbReference type="Proteomes" id="UP000827889">
    <property type="component" value="Chromosome 2"/>
</dbReference>
<dbReference type="InterPro" id="IPR036514">
    <property type="entry name" value="SGNH_hydro_sf"/>
</dbReference>
<proteinExistence type="inferred from homology"/>
<dbReference type="InterPro" id="IPR001087">
    <property type="entry name" value="GDSL"/>
</dbReference>
<keyword evidence="2" id="KW-1185">Reference proteome</keyword>
<dbReference type="PANTHER" id="PTHR45642:SF150">
    <property type="entry name" value="GDSL ESTERASE_LIPASE EXL3"/>
    <property type="match status" value="1"/>
</dbReference>
<evidence type="ECO:0000313" key="3">
    <source>
        <dbReference type="RefSeq" id="XP_030527232.2"/>
    </source>
</evidence>
<name>A0A8B8NXG0_9MYRT</name>
<dbReference type="PANTHER" id="PTHR45642">
    <property type="entry name" value="GDSL ESTERASE/LIPASE EXL3"/>
    <property type="match status" value="1"/>
</dbReference>
<dbReference type="SUPFAM" id="SSF52266">
    <property type="entry name" value="SGNH hydrolase"/>
    <property type="match status" value="1"/>
</dbReference>
<dbReference type="InterPro" id="IPR008265">
    <property type="entry name" value="Lipase_GDSL_AS"/>
</dbReference>